<dbReference type="EMBL" id="CAJOBD010002909">
    <property type="protein sequence ID" value="CAF3916532.1"/>
    <property type="molecule type" value="Genomic_DNA"/>
</dbReference>
<dbReference type="AlphaFoldDB" id="A0A819ID09"/>
<accession>A0A819ID09</accession>
<dbReference type="InterPro" id="IPR051266">
    <property type="entry name" value="CLCR"/>
</dbReference>
<dbReference type="PANTHER" id="PTHR10579">
    <property type="entry name" value="CALCIUM-ACTIVATED CHLORIDE CHANNEL REGULATOR"/>
    <property type="match status" value="1"/>
</dbReference>
<name>A0A819ID09_9BILA</name>
<dbReference type="SUPFAM" id="SSF53300">
    <property type="entry name" value="vWA-like"/>
    <property type="match status" value="1"/>
</dbReference>
<evidence type="ECO:0000313" key="3">
    <source>
        <dbReference type="Proteomes" id="UP000663836"/>
    </source>
</evidence>
<dbReference type="InterPro" id="IPR017946">
    <property type="entry name" value="PLC-like_Pdiesterase_TIM-brl"/>
</dbReference>
<dbReference type="Gene3D" id="3.40.50.410">
    <property type="entry name" value="von Willebrand factor, type A domain"/>
    <property type="match status" value="1"/>
</dbReference>
<dbReference type="PANTHER" id="PTHR10579:SF43">
    <property type="entry name" value="ZINC FINGER (C3HC4-TYPE RING FINGER) FAMILY PROTEIN"/>
    <property type="match status" value="1"/>
</dbReference>
<dbReference type="Proteomes" id="UP000663836">
    <property type="component" value="Unassembled WGS sequence"/>
</dbReference>
<comment type="caution">
    <text evidence="2">The sequence shown here is derived from an EMBL/GenBank/DDBJ whole genome shotgun (WGS) entry which is preliminary data.</text>
</comment>
<dbReference type="SMART" id="SM00327">
    <property type="entry name" value="VWA"/>
    <property type="match status" value="1"/>
</dbReference>
<dbReference type="GO" id="GO:0006629">
    <property type="term" value="P:lipid metabolic process"/>
    <property type="evidence" value="ECO:0007669"/>
    <property type="project" value="InterPro"/>
</dbReference>
<dbReference type="GO" id="GO:0008081">
    <property type="term" value="F:phosphoric diester hydrolase activity"/>
    <property type="evidence" value="ECO:0007669"/>
    <property type="project" value="InterPro"/>
</dbReference>
<dbReference type="Gene3D" id="3.20.20.190">
    <property type="entry name" value="Phosphatidylinositol (PI) phosphodiesterase"/>
    <property type="match status" value="1"/>
</dbReference>
<protein>
    <recommendedName>
        <fullName evidence="1">VWFA domain-containing protein</fullName>
    </recommendedName>
</protein>
<dbReference type="PROSITE" id="PS50234">
    <property type="entry name" value="VWFA"/>
    <property type="match status" value="1"/>
</dbReference>
<proteinExistence type="predicted"/>
<sequence length="1006" mass="113582">MANNRKTLNWAVSQGANGIESDFQFNDDGNPTIVEHGRGIICDCICPVGKNHICHNGLGGQCQGSKASNDAAAHVQHVARLKGVALFIVDSKVEAKWGGRLIKAGAAIVPFLDKNLFKYGYKGKVVIGTSKMNTYDYIQAAVVAANSSTNRERYFFTFDGAGDDYNGAMTILSRLTNNRVYGTGITSCLGETFYGAIEAAVAGKIKAENGLNYIWTLDKESSMQNYINRGVQAHEILFTFSYISDYVNEVLLSYLDYRLDFKSIQKSDFDLVCHRIRPDQVVSLTLSDDIDTPGQSELFLSHFQIEQFTRLQSFTLIQIESFRSSFWLEEKRWFVAYQDYCLFSIPHFAPNYIEISQQLHIRSTAPDNKFVYDQINKITMKTAAIKHNHYFTHIKTLELKCSVSLKTVASIIDLNHIKHLTVLSLNDVLKFMPLEHVMPHFCELTIENNITIDIIEQISHYRFLQIRKLEIASNIKAKNKECPLCRATIEDSVVQLLAGPIKPSLQRQRQRQQQTIPILPLVVNVVPSVEDLIDEVAVRELCDRLASARQAAVVSLNDLDNLPLITASATLEYGAQFSHEESNIYGLVTLQAPTVLLPAETGSLLSSRVPIDLVCVVDQSGSMSGEKIALLKQTLVYIVEQMNELDRLAIISFNTQAFDRSHGLKRMNQQNKQILTDAINTDITSRGGTYIAKGLEMGINMFTNRQTKNPLNALLLLTDGQDRKNHNYTQLMQTLPSDVQCHTFGYGSDHTASLLVRIAEQGNAGTFTYIDEQQEIGSAFAMVLGGLFTCVAQQVHVNIEFTGDYKITHVHSKYKYEPEQLPSAKLNVKLHDLNAEEKRNLVFQLHVAKMDNNEQNVDMTSQQLMSLTQSSKEMQLFENQIIGNVIVIYIDSNKGRTITTEPVSFNLVRDLHPSDDLLHINHMLDIQRNRVETTYALEQAMIEDDYRQSRAILKAQIDKIKASVSVQDLFCQKLIKDLEYHYPTERDYRSSQHNTYMSHTTERVAF</sequence>
<evidence type="ECO:0000259" key="1">
    <source>
        <dbReference type="PROSITE" id="PS50234"/>
    </source>
</evidence>
<reference evidence="2" key="1">
    <citation type="submission" date="2021-02" db="EMBL/GenBank/DDBJ databases">
        <authorList>
            <person name="Nowell W R."/>
        </authorList>
    </citation>
    <scope>NUCLEOTIDE SEQUENCE</scope>
</reference>
<dbReference type="InterPro" id="IPR002035">
    <property type="entry name" value="VWF_A"/>
</dbReference>
<dbReference type="Pfam" id="PF00092">
    <property type="entry name" value="VWA"/>
    <property type="match status" value="1"/>
</dbReference>
<evidence type="ECO:0000313" key="2">
    <source>
        <dbReference type="EMBL" id="CAF3916532.1"/>
    </source>
</evidence>
<organism evidence="2 3">
    <name type="scientific">Rotaria sordida</name>
    <dbReference type="NCBI Taxonomy" id="392033"/>
    <lineage>
        <taxon>Eukaryota</taxon>
        <taxon>Metazoa</taxon>
        <taxon>Spiralia</taxon>
        <taxon>Gnathifera</taxon>
        <taxon>Rotifera</taxon>
        <taxon>Eurotatoria</taxon>
        <taxon>Bdelloidea</taxon>
        <taxon>Philodinida</taxon>
        <taxon>Philodinidae</taxon>
        <taxon>Rotaria</taxon>
    </lineage>
</organism>
<dbReference type="InterPro" id="IPR036465">
    <property type="entry name" value="vWFA_dom_sf"/>
</dbReference>
<gene>
    <name evidence="2" type="ORF">JBS370_LOCUS21685</name>
</gene>
<feature type="domain" description="VWFA" evidence="1">
    <location>
        <begin position="612"/>
        <end position="783"/>
    </location>
</feature>